<dbReference type="PROSITE" id="PS50002">
    <property type="entry name" value="SH3"/>
    <property type="match status" value="1"/>
</dbReference>
<dbReference type="SUPFAM" id="SSF50044">
    <property type="entry name" value="SH3-domain"/>
    <property type="match status" value="1"/>
</dbReference>
<dbReference type="Pfam" id="PF00018">
    <property type="entry name" value="SH3_1"/>
    <property type="match status" value="1"/>
</dbReference>
<dbReference type="GO" id="GO:0030030">
    <property type="term" value="P:cell projection organization"/>
    <property type="evidence" value="ECO:0007669"/>
    <property type="project" value="UniProtKB-KW"/>
</dbReference>
<dbReference type="InterPro" id="IPR036028">
    <property type="entry name" value="SH3-like_dom_sf"/>
</dbReference>
<dbReference type="GO" id="GO:0005096">
    <property type="term" value="F:GTPase activator activity"/>
    <property type="evidence" value="ECO:0007669"/>
    <property type="project" value="TreeGrafter"/>
</dbReference>
<reference evidence="14 15" key="1">
    <citation type="journal article" date="2016" name="Genome Biol. Evol.">
        <title>Gene Family Evolution Reflects Adaptation to Soil Environmental Stressors in the Genome of the Collembolan Orchesella cincta.</title>
        <authorList>
            <person name="Faddeeva-Vakhrusheva A."/>
            <person name="Derks M.F."/>
            <person name="Anvar S.Y."/>
            <person name="Agamennone V."/>
            <person name="Suring W."/>
            <person name="Smit S."/>
            <person name="van Straalen N.M."/>
            <person name="Roelofs D."/>
        </authorList>
    </citation>
    <scope>NUCLEOTIDE SEQUENCE [LARGE SCALE GENOMIC DNA]</scope>
    <source>
        <tissue evidence="14">Mixed pool</tissue>
    </source>
</reference>
<dbReference type="InterPro" id="IPR050302">
    <property type="entry name" value="Rab_GAP_TBC_domain"/>
</dbReference>
<feature type="repeat" description="WD" evidence="10">
    <location>
        <begin position="250"/>
        <end position="282"/>
    </location>
</feature>
<dbReference type="FunFam" id="2.30.30.40:FF:000115">
    <property type="entry name" value="Small G protein signaling modulator 3 homolog"/>
    <property type="match status" value="1"/>
</dbReference>
<dbReference type="Gene3D" id="2.130.10.10">
    <property type="entry name" value="YVTN repeat-like/Quinoprotein amine dehydrogenase"/>
    <property type="match status" value="1"/>
</dbReference>
<name>A0A1D2MWU6_ORCCI</name>
<accession>A0A1D2MWU6</accession>
<comment type="subcellular location">
    <subcellularLocation>
        <location evidence="1">Cytoplasm</location>
        <location evidence="1">Cytoskeleton</location>
        <location evidence="1">Cilium basal body</location>
    </subcellularLocation>
    <subcellularLocation>
        <location evidence="2">Cytoplasm</location>
        <location evidence="2">Cytoskeleton</location>
        <location evidence="2">Microtubule organizing center</location>
        <location evidence="2">Centrosome</location>
        <location evidence="2">Centriolar satellite</location>
    </subcellularLocation>
</comment>
<comment type="caution">
    <text evidence="14">The sequence shown here is derived from an EMBL/GenBank/DDBJ whole genome shotgun (WGS) entry which is preliminary data.</text>
</comment>
<dbReference type="PANTHER" id="PTHR47219:SF13">
    <property type="entry name" value="RUN AND TBC1 DOMAIN-CONTAINING PROTEIN 3"/>
    <property type="match status" value="1"/>
</dbReference>
<dbReference type="SMART" id="SM00320">
    <property type="entry name" value="WD40"/>
    <property type="match status" value="4"/>
</dbReference>
<dbReference type="PROSITE" id="PS50086">
    <property type="entry name" value="TBC_RABGAP"/>
    <property type="match status" value="1"/>
</dbReference>
<dbReference type="PROSITE" id="PS50082">
    <property type="entry name" value="WD_REPEATS_2"/>
    <property type="match status" value="1"/>
</dbReference>
<dbReference type="GO" id="GO:0031267">
    <property type="term" value="F:small GTPase binding"/>
    <property type="evidence" value="ECO:0007669"/>
    <property type="project" value="TreeGrafter"/>
</dbReference>
<evidence type="ECO:0000256" key="7">
    <source>
        <dbReference type="ARBA" id="ARBA00030864"/>
    </source>
</evidence>
<evidence type="ECO:0000313" key="15">
    <source>
        <dbReference type="Proteomes" id="UP000094527"/>
    </source>
</evidence>
<dbReference type="InterPro" id="IPR015943">
    <property type="entry name" value="WD40/YVTN_repeat-like_dom_sf"/>
</dbReference>
<feature type="domain" description="SH3" evidence="11">
    <location>
        <begin position="880"/>
        <end position="939"/>
    </location>
</feature>
<evidence type="ECO:0000259" key="11">
    <source>
        <dbReference type="PROSITE" id="PS50002"/>
    </source>
</evidence>
<keyword evidence="15" id="KW-1185">Reference proteome</keyword>
<dbReference type="Gene3D" id="1.10.8.270">
    <property type="entry name" value="putative rabgap domain of human tbc1 domain family member 14 like domains"/>
    <property type="match status" value="1"/>
</dbReference>
<dbReference type="EMBL" id="LJIJ01000436">
    <property type="protein sequence ID" value="ODM97519.1"/>
    <property type="molecule type" value="Genomic_DNA"/>
</dbReference>
<evidence type="ECO:0000256" key="2">
    <source>
        <dbReference type="ARBA" id="ARBA00004607"/>
    </source>
</evidence>
<evidence type="ECO:0000256" key="10">
    <source>
        <dbReference type="PROSITE-ProRule" id="PRU00221"/>
    </source>
</evidence>
<dbReference type="AlphaFoldDB" id="A0A1D2MWU6"/>
<evidence type="ECO:0000256" key="4">
    <source>
        <dbReference type="ARBA" id="ARBA00014199"/>
    </source>
</evidence>
<comment type="similarity">
    <text evidence="3">Belongs to the small G protein signaling modulator family.</text>
</comment>
<dbReference type="InterPro" id="IPR001452">
    <property type="entry name" value="SH3_domain"/>
</dbReference>
<evidence type="ECO:0000256" key="5">
    <source>
        <dbReference type="ARBA" id="ARBA00022443"/>
    </source>
</evidence>
<organism evidence="14 15">
    <name type="scientific">Orchesella cincta</name>
    <name type="common">Springtail</name>
    <name type="synonym">Podura cincta</name>
    <dbReference type="NCBI Taxonomy" id="48709"/>
    <lineage>
        <taxon>Eukaryota</taxon>
        <taxon>Metazoa</taxon>
        <taxon>Ecdysozoa</taxon>
        <taxon>Arthropoda</taxon>
        <taxon>Hexapoda</taxon>
        <taxon>Collembola</taxon>
        <taxon>Entomobryomorpha</taxon>
        <taxon>Entomobryoidea</taxon>
        <taxon>Orchesellidae</taxon>
        <taxon>Orchesellinae</taxon>
        <taxon>Orchesella</taxon>
    </lineage>
</organism>
<dbReference type="InterPro" id="IPR004012">
    <property type="entry name" value="Run_dom"/>
</dbReference>
<dbReference type="PANTHER" id="PTHR47219">
    <property type="entry name" value="RAB GTPASE-ACTIVATING PROTEIN 1-LIKE"/>
    <property type="match status" value="1"/>
</dbReference>
<dbReference type="OrthoDB" id="44736at2759"/>
<dbReference type="InterPro" id="IPR035969">
    <property type="entry name" value="Rab-GAP_TBC_sf"/>
</dbReference>
<dbReference type="Gene3D" id="1.10.472.80">
    <property type="entry name" value="Ypt/Rab-GAP domain of gyp1p, domain 3"/>
    <property type="match status" value="1"/>
</dbReference>
<dbReference type="Pfam" id="PF02759">
    <property type="entry name" value="RUN"/>
    <property type="match status" value="1"/>
</dbReference>
<dbReference type="SUPFAM" id="SSF140741">
    <property type="entry name" value="RUN domain-like"/>
    <property type="match status" value="1"/>
</dbReference>
<dbReference type="SMART" id="SM00326">
    <property type="entry name" value="SH3"/>
    <property type="match status" value="1"/>
</dbReference>
<evidence type="ECO:0000256" key="9">
    <source>
        <dbReference type="PROSITE-ProRule" id="PRU00192"/>
    </source>
</evidence>
<gene>
    <name evidence="14" type="ORF">Ocin01_09170</name>
</gene>
<dbReference type="InterPro" id="IPR036322">
    <property type="entry name" value="WD40_repeat_dom_sf"/>
</dbReference>
<dbReference type="PROSITE" id="PS50294">
    <property type="entry name" value="WD_REPEATS_REGION"/>
    <property type="match status" value="1"/>
</dbReference>
<comment type="function">
    <text evidence="8">Molecular adapter which is involved in cilium biogenesis. Part of a functional complex including OFD1 a centriolar protein involved in cilium assembly. Could regulate the cAMP-dependent phosphorylation of OFD1, and its subsequent ubiquitination by PJA2 which ultimately leads to its proteasomal degradation.</text>
</comment>
<dbReference type="FunFam" id="1.10.8.270:FF:000026">
    <property type="entry name" value="TBC (Tre-2/Bub2/Cdc16) domain family"/>
    <property type="match status" value="1"/>
</dbReference>
<dbReference type="InterPro" id="IPR000195">
    <property type="entry name" value="Rab-GAP-TBC_dom"/>
</dbReference>
<dbReference type="SUPFAM" id="SSF47923">
    <property type="entry name" value="Ypt/Rab-GAP domain of gyp1p"/>
    <property type="match status" value="2"/>
</dbReference>
<keyword evidence="6" id="KW-0970">Cilium biogenesis/degradation</keyword>
<dbReference type="InterPro" id="IPR037213">
    <property type="entry name" value="Run_dom_sf"/>
</dbReference>
<protein>
    <recommendedName>
        <fullName evidence="4">TBC1 domain family member 31</fullName>
    </recommendedName>
    <alternativeName>
        <fullName evidence="7">RUN and TBC1 domain-containing protein 3</fullName>
    </alternativeName>
</protein>
<evidence type="ECO:0000256" key="6">
    <source>
        <dbReference type="ARBA" id="ARBA00022794"/>
    </source>
</evidence>
<dbReference type="STRING" id="48709.A0A1D2MWU6"/>
<dbReference type="Pfam" id="PF00400">
    <property type="entry name" value="WD40"/>
    <property type="match status" value="1"/>
</dbReference>
<evidence type="ECO:0000259" key="12">
    <source>
        <dbReference type="PROSITE" id="PS50086"/>
    </source>
</evidence>
<evidence type="ECO:0000313" key="14">
    <source>
        <dbReference type="EMBL" id="ODM97519.1"/>
    </source>
</evidence>
<dbReference type="Gene3D" id="1.20.58.900">
    <property type="match status" value="1"/>
</dbReference>
<dbReference type="CDD" id="cd17688">
    <property type="entry name" value="RUN_SGSM3"/>
    <property type="match status" value="1"/>
</dbReference>
<evidence type="ECO:0000259" key="13">
    <source>
        <dbReference type="PROSITE" id="PS50826"/>
    </source>
</evidence>
<dbReference type="Pfam" id="PF00566">
    <property type="entry name" value="RabGAP-TBC"/>
    <property type="match status" value="1"/>
</dbReference>
<evidence type="ECO:0000256" key="8">
    <source>
        <dbReference type="ARBA" id="ARBA00034464"/>
    </source>
</evidence>
<keyword evidence="5 9" id="KW-0728">SH3 domain</keyword>
<evidence type="ECO:0000256" key="1">
    <source>
        <dbReference type="ARBA" id="ARBA00004120"/>
    </source>
</evidence>
<keyword evidence="10" id="KW-0853">WD repeat</keyword>
<proteinExistence type="inferred from homology"/>
<dbReference type="SMART" id="SM00164">
    <property type="entry name" value="TBC"/>
    <property type="match status" value="1"/>
</dbReference>
<feature type="domain" description="Rab-GAP TBC" evidence="12">
    <location>
        <begin position="513"/>
        <end position="706"/>
    </location>
</feature>
<evidence type="ECO:0000256" key="3">
    <source>
        <dbReference type="ARBA" id="ARBA00006296"/>
    </source>
</evidence>
<dbReference type="SUPFAM" id="SSF50978">
    <property type="entry name" value="WD40 repeat-like"/>
    <property type="match status" value="1"/>
</dbReference>
<dbReference type="SMART" id="SM00593">
    <property type="entry name" value="RUN"/>
    <property type="match status" value="1"/>
</dbReference>
<feature type="domain" description="RUN" evidence="13">
    <location>
        <begin position="955"/>
        <end position="1116"/>
    </location>
</feature>
<dbReference type="InterPro" id="IPR001680">
    <property type="entry name" value="WD40_rpt"/>
</dbReference>
<dbReference type="PROSITE" id="PS50826">
    <property type="entry name" value="RUN"/>
    <property type="match status" value="1"/>
</dbReference>
<dbReference type="Proteomes" id="UP000094527">
    <property type="component" value="Unassembled WGS sequence"/>
</dbReference>
<sequence>MAALCNDLSEICSLKTYAAYALLRKVYGSSPYNITTPSKDITVRIKPFKRECRVHIVIMKLALVESACDEPDQETLICATDKSGLCQILSPKPGVPFSAVTPSIWPTELPDDDSGFDELGFRIEEEDGPEQSSNKLLGIPFTEDQSVSEKMRRNDTALINPPLAEISAVKFLPAPHGGEERYLAVTSWDGSLRIYDFKRNVMLMKCDTGKPLLALCATGPTTVAFGGIEKKLYTLELNNSGGPSGTAILVGSHEDTICVVEYSSTHNFIVTGSWDRSIRLWSPKPGQGCVGAISTDNKKVFCMNVRDNLVAAGLEDEVIGIWDLRNYNSPLRLMPVKDSLNLQCIGIFADMQRIVYGTVEGKASIESINQDMSRNDFLFKPHIDKAKGIAHPVNAVCCIENTSKFLMGGSEGKACIWDSDKRKLVVAFAIYPNEIAAADVSKSGKHAAVACCWLDDRDAKKEEYDIPPPALLQWLAYLEFSHSRDEVHELSWESIPEKIPLSQKLWEMVQNGGIPHSLRPQMWCRLSTALEKKSNTFNLPYWKVVKESTANEYFSYAKHIEKDLTRILPGNGCFTKSDSPGIPRLRRVLRAISWLYPDVGYCQGFGTVVAHLLLLLEEEDCFWLMCAIIEDVTPASYFTNDFIGIRTDSLVLANLVAEFFPEVDILLKEHDIELGLIVFAWFLTFFASVVHVKILLRIWDSFFAEGCSFLFKVMLSLIKFKVNDLLKLKNSAEIFNFLSDLPSEVDDFDSLEIHKFDSINPNRLEQERRKCASQVVSDGSVFSTKCRRVKKRDCRKLEKAKSSTNVLKTIFGENGGPEDLKTKNIRQTEIMVELHDSITQIGRHFISSDQNFIKVSLEPDFTKESHAKDFERFTQGYNMNGYKRAKALVDFERRDDDELGFRKNDIITVINCKDEHCWIGDLNGLRGWFPAKCVTLLDERSKLYSPAGDDSVTEGIADLIRGSLCPCLKRILEYGMKRPNTLVGPVHPYMFIEEVALKEIERDFKSVYSRLVLCKTYRLDEDGKVLSPEELLYRSVELVNRSHDKVQMDIKLRSLICLGLNEQVLHLWIEILCSCSEIVNKWYHPWSIMNSPGWIGLKCELRILSQFSFNLSVDWELKALKEEKLDVKSGVQDMLVKHHLFSWNL</sequence>
<dbReference type="GO" id="GO:0034451">
    <property type="term" value="C:centriolar satellite"/>
    <property type="evidence" value="ECO:0007669"/>
    <property type="project" value="UniProtKB-SubCell"/>
</dbReference>